<keyword evidence="4" id="KW-1185">Reference proteome</keyword>
<dbReference type="GO" id="GO:0005886">
    <property type="term" value="C:plasma membrane"/>
    <property type="evidence" value="ECO:0007669"/>
    <property type="project" value="UniProtKB-SubCell"/>
</dbReference>
<dbReference type="GO" id="GO:0051260">
    <property type="term" value="P:protein homooligomerization"/>
    <property type="evidence" value="ECO:0007669"/>
    <property type="project" value="InterPro"/>
</dbReference>
<dbReference type="Proteomes" id="UP000694422">
    <property type="component" value="Unplaced"/>
</dbReference>
<feature type="compositionally biased region" description="Low complexity" evidence="1">
    <location>
        <begin position="153"/>
        <end position="165"/>
    </location>
</feature>
<evidence type="ECO:0000259" key="2">
    <source>
        <dbReference type="Pfam" id="PF02214"/>
    </source>
</evidence>
<dbReference type="GO" id="GO:0060081">
    <property type="term" value="P:membrane hyperpolarization"/>
    <property type="evidence" value="ECO:0007669"/>
    <property type="project" value="TreeGrafter"/>
</dbReference>
<reference evidence="3" key="2">
    <citation type="submission" date="2025-09" db="UniProtKB">
        <authorList>
            <consortium name="Ensembl"/>
        </authorList>
    </citation>
    <scope>IDENTIFICATION</scope>
</reference>
<accession>A0A8C9Q2E4</accession>
<evidence type="ECO:0000313" key="4">
    <source>
        <dbReference type="Proteomes" id="UP000694422"/>
    </source>
</evidence>
<dbReference type="GO" id="GO:0005737">
    <property type="term" value="C:cytoplasm"/>
    <property type="evidence" value="ECO:0007669"/>
    <property type="project" value="UniProtKB-SubCell"/>
</dbReference>
<dbReference type="InterPro" id="IPR011333">
    <property type="entry name" value="SKP1/BTB/POZ_sf"/>
</dbReference>
<evidence type="ECO:0000256" key="1">
    <source>
        <dbReference type="SAM" id="MobiDB-lite"/>
    </source>
</evidence>
<dbReference type="PANTHER" id="PTHR14499">
    <property type="entry name" value="POTASSIUM CHANNEL TETRAMERIZATION DOMAIN-CONTAINING"/>
    <property type="match status" value="1"/>
</dbReference>
<feature type="domain" description="Potassium channel tetramerisation-type BTB" evidence="2">
    <location>
        <begin position="50"/>
        <end position="104"/>
    </location>
</feature>
<dbReference type="SUPFAM" id="SSF54695">
    <property type="entry name" value="POZ domain"/>
    <property type="match status" value="1"/>
</dbReference>
<dbReference type="InterPro" id="IPR003131">
    <property type="entry name" value="T1-type_BTB"/>
</dbReference>
<proteinExistence type="predicted"/>
<dbReference type="Ensembl" id="ENSSDAT00000017501.1">
    <property type="protein sequence ID" value="ENSSDAP00000015427.1"/>
    <property type="gene ID" value="ENSSDAG00000013901.1"/>
</dbReference>
<protein>
    <recommendedName>
        <fullName evidence="2">Potassium channel tetramerisation-type BTB domain-containing protein</fullName>
    </recommendedName>
</protein>
<dbReference type="Gene3D" id="3.30.710.10">
    <property type="entry name" value="Potassium Channel Kv1.1, Chain A"/>
    <property type="match status" value="1"/>
</dbReference>
<organism evidence="3 4">
    <name type="scientific">Spermophilus dauricus</name>
    <name type="common">Daurian ground squirrel</name>
    <dbReference type="NCBI Taxonomy" id="99837"/>
    <lineage>
        <taxon>Eukaryota</taxon>
        <taxon>Metazoa</taxon>
        <taxon>Chordata</taxon>
        <taxon>Craniata</taxon>
        <taxon>Vertebrata</taxon>
        <taxon>Euteleostomi</taxon>
        <taxon>Mammalia</taxon>
        <taxon>Eutheria</taxon>
        <taxon>Euarchontoglires</taxon>
        <taxon>Glires</taxon>
        <taxon>Rodentia</taxon>
        <taxon>Sciuromorpha</taxon>
        <taxon>Sciuridae</taxon>
        <taxon>Xerinae</taxon>
        <taxon>Marmotini</taxon>
        <taxon>Spermophilus</taxon>
    </lineage>
</organism>
<evidence type="ECO:0000313" key="3">
    <source>
        <dbReference type="Ensembl" id="ENSSDAP00000015427.1"/>
    </source>
</evidence>
<dbReference type="AlphaFoldDB" id="A0A8C9Q2E4"/>
<name>A0A8C9Q2E4_SPEDA</name>
<feature type="region of interest" description="Disordered" evidence="1">
    <location>
        <begin position="150"/>
        <end position="170"/>
    </location>
</feature>
<sequence>PQVNWGLIVSFCRVSGTGMEQGRDEDWLDPQQTSADLCCRQAVPLFPEVVPLNIGGAHFTTRLSTLRRYEDTMLAAMFSGRHYIPTDAEGRYFIDRDGTHFGYVSIHRPLCSPDHLERIVEIARLRAVQRKARFAKLKTTWSGSWRSRGCGQCSARHASPSSRSASSRRKCPSRRTSVHCSIPYASSGARVMVSSSSTTVRWTCPLGPGRPWRMSTTCCTAWSPTWRPRASRWTTSALGSPVTETSPGGSVMLCDSQKRELAPAPITGGWMNGE</sequence>
<dbReference type="PANTHER" id="PTHR14499:SF122">
    <property type="entry name" value="BTB_POZ DOMAIN-CONTAINING PROTEIN KCTD7"/>
    <property type="match status" value="1"/>
</dbReference>
<reference evidence="3" key="1">
    <citation type="submission" date="2025-08" db="UniProtKB">
        <authorList>
            <consortium name="Ensembl"/>
        </authorList>
    </citation>
    <scope>IDENTIFICATION</scope>
</reference>
<dbReference type="Pfam" id="PF02214">
    <property type="entry name" value="BTB_2"/>
    <property type="match status" value="1"/>
</dbReference>